<evidence type="ECO:0000313" key="4">
    <source>
        <dbReference type="Proteomes" id="UP000507470"/>
    </source>
</evidence>
<reference evidence="3 4" key="1">
    <citation type="submission" date="2020-06" db="EMBL/GenBank/DDBJ databases">
        <authorList>
            <person name="Li R."/>
            <person name="Bekaert M."/>
        </authorList>
    </citation>
    <scope>NUCLEOTIDE SEQUENCE [LARGE SCALE GENOMIC DNA]</scope>
    <source>
        <strain evidence="4">wild</strain>
    </source>
</reference>
<sequence>MERQHWCSFCLIPFNNELSLRAHLNIHEKQPPVPCSLCPLTFVHHSQLGNHIRYRHSDYIINTFIENAERNCRKNITDIKSEIESDFEWTDSSEGEDCITSSEGVEFSEENYKIVTKDYERTKEAVQNIPNEMNYIFVQNVNDVSDTKNPVSEFDLKETNTKHMNNSDGRHGKTTSCDVSFLVKLEREKAARHLLEDTRIFSNFKDNLPLISTRHTLLQHLTSVNINSEEIGCIQRPGHNFEDDKNDLKQSTWDDGVEEVDGDKDEMDYEQNKAMTEHGGAGANRGESIRVNKDHEIAVADVVYRHGQAVWKEAIDILKDTFMKKKKGSRNRGRFASENTVSFAKWLTANFPVEGVICGCGRNFKTPKSVLCHLRRKSLTARKHVNLFKNGI</sequence>
<organism evidence="3 4">
    <name type="scientific">Mytilus coruscus</name>
    <name type="common">Sea mussel</name>
    <dbReference type="NCBI Taxonomy" id="42192"/>
    <lineage>
        <taxon>Eukaryota</taxon>
        <taxon>Metazoa</taxon>
        <taxon>Spiralia</taxon>
        <taxon>Lophotrochozoa</taxon>
        <taxon>Mollusca</taxon>
        <taxon>Bivalvia</taxon>
        <taxon>Autobranchia</taxon>
        <taxon>Pteriomorphia</taxon>
        <taxon>Mytilida</taxon>
        <taxon>Mytiloidea</taxon>
        <taxon>Mytilidae</taxon>
        <taxon>Mytilinae</taxon>
        <taxon>Mytilus</taxon>
    </lineage>
</organism>
<dbReference type="InterPro" id="IPR036236">
    <property type="entry name" value="Znf_C2H2_sf"/>
</dbReference>
<protein>
    <recommendedName>
        <fullName evidence="2">C2H2-type domain-containing protein</fullName>
    </recommendedName>
</protein>
<keyword evidence="1" id="KW-0863">Zinc-finger</keyword>
<gene>
    <name evidence="3" type="ORF">MCOR_21305</name>
</gene>
<dbReference type="SMART" id="SM00355">
    <property type="entry name" value="ZnF_C2H2"/>
    <property type="match status" value="2"/>
</dbReference>
<feature type="domain" description="C2H2-type" evidence="2">
    <location>
        <begin position="5"/>
        <end position="32"/>
    </location>
</feature>
<dbReference type="Proteomes" id="UP000507470">
    <property type="component" value="Unassembled WGS sequence"/>
</dbReference>
<keyword evidence="1" id="KW-0479">Metal-binding</keyword>
<keyword evidence="4" id="KW-1185">Reference proteome</keyword>
<dbReference type="GO" id="GO:0008270">
    <property type="term" value="F:zinc ion binding"/>
    <property type="evidence" value="ECO:0007669"/>
    <property type="project" value="UniProtKB-KW"/>
</dbReference>
<dbReference type="EMBL" id="CACVKT020003764">
    <property type="protein sequence ID" value="CAC5385803.1"/>
    <property type="molecule type" value="Genomic_DNA"/>
</dbReference>
<keyword evidence="1" id="KW-0862">Zinc</keyword>
<evidence type="ECO:0000313" key="3">
    <source>
        <dbReference type="EMBL" id="CAC5385803.1"/>
    </source>
</evidence>
<evidence type="ECO:0000259" key="2">
    <source>
        <dbReference type="PROSITE" id="PS50157"/>
    </source>
</evidence>
<dbReference type="SUPFAM" id="SSF57667">
    <property type="entry name" value="beta-beta-alpha zinc fingers"/>
    <property type="match status" value="1"/>
</dbReference>
<name>A0A6J8BPQ6_MYTCO</name>
<dbReference type="AlphaFoldDB" id="A0A6J8BPQ6"/>
<accession>A0A6J8BPQ6</accession>
<dbReference type="InterPro" id="IPR013087">
    <property type="entry name" value="Znf_C2H2_type"/>
</dbReference>
<dbReference type="PROSITE" id="PS00028">
    <property type="entry name" value="ZINC_FINGER_C2H2_1"/>
    <property type="match status" value="2"/>
</dbReference>
<dbReference type="PROSITE" id="PS50157">
    <property type="entry name" value="ZINC_FINGER_C2H2_2"/>
    <property type="match status" value="1"/>
</dbReference>
<dbReference type="Gene3D" id="3.30.160.60">
    <property type="entry name" value="Classic Zinc Finger"/>
    <property type="match status" value="1"/>
</dbReference>
<proteinExistence type="predicted"/>
<dbReference type="OrthoDB" id="9439903at2759"/>
<evidence type="ECO:0000256" key="1">
    <source>
        <dbReference type="PROSITE-ProRule" id="PRU00042"/>
    </source>
</evidence>